<dbReference type="Proteomes" id="UP001056693">
    <property type="component" value="Unassembled WGS sequence"/>
</dbReference>
<proteinExistence type="predicted"/>
<evidence type="ECO:0000313" key="1">
    <source>
        <dbReference type="EMBL" id="MCL3788483.1"/>
    </source>
</evidence>
<gene>
    <name evidence="1" type="ORF">E2N93_10890</name>
</gene>
<name>A0ABT0NJQ1_9FIRM</name>
<protein>
    <submittedName>
        <fullName evidence="1">Uncharacterized protein</fullName>
    </submittedName>
</protein>
<organism evidence="1 2">
    <name type="scientific">Ruminococcus bromii</name>
    <dbReference type="NCBI Taxonomy" id="40518"/>
    <lineage>
        <taxon>Bacteria</taxon>
        <taxon>Bacillati</taxon>
        <taxon>Bacillota</taxon>
        <taxon>Clostridia</taxon>
        <taxon>Eubacteriales</taxon>
        <taxon>Oscillospiraceae</taxon>
        <taxon>Ruminococcus</taxon>
    </lineage>
</organism>
<dbReference type="EMBL" id="SNUZ01000016">
    <property type="protein sequence ID" value="MCL3788483.1"/>
    <property type="molecule type" value="Genomic_DNA"/>
</dbReference>
<dbReference type="RefSeq" id="WP_249377310.1">
    <property type="nucleotide sequence ID" value="NZ_SNUZ01000016.1"/>
</dbReference>
<keyword evidence="2" id="KW-1185">Reference proteome</keyword>
<evidence type="ECO:0000313" key="2">
    <source>
        <dbReference type="Proteomes" id="UP001056693"/>
    </source>
</evidence>
<reference evidence="1 2" key="1">
    <citation type="submission" date="2019-03" db="EMBL/GenBank/DDBJ databases">
        <authorList>
            <person name="Molinero N."/>
            <person name="Sanchez B."/>
            <person name="Walker A."/>
            <person name="Duncan S."/>
            <person name="Delgado S."/>
            <person name="Margolles A."/>
        </authorList>
    </citation>
    <scope>NUCLEOTIDE SEQUENCE [LARGE SCALE GENOMIC DNA]</scope>
    <source>
        <strain evidence="1 2">IPLA60002</strain>
    </source>
</reference>
<accession>A0ABT0NJQ1</accession>
<comment type="caution">
    <text evidence="1">The sequence shown here is derived from an EMBL/GenBank/DDBJ whole genome shotgun (WGS) entry which is preliminary data.</text>
</comment>
<sequence>MDIYIPKSLMTAEYKNYSAEAKLLFSILLTNSATATSIMQVASLIENIGAAKINTYHKEFKKIERECAV</sequence>